<dbReference type="PROSITE" id="PS00463">
    <property type="entry name" value="ZN2_CY6_FUNGAL_1"/>
    <property type="match status" value="1"/>
</dbReference>
<reference evidence="7 8" key="1">
    <citation type="submission" date="2019-04" db="EMBL/GenBank/DDBJ databases">
        <title>Friends and foes A comparative genomics study of 23 Aspergillus species from section Flavi.</title>
        <authorList>
            <consortium name="DOE Joint Genome Institute"/>
            <person name="Kjaerbolling I."/>
            <person name="Vesth T."/>
            <person name="Frisvad J.C."/>
            <person name="Nybo J.L."/>
            <person name="Theobald S."/>
            <person name="Kildgaard S."/>
            <person name="Isbrandt T."/>
            <person name="Kuo A."/>
            <person name="Sato A."/>
            <person name="Lyhne E.K."/>
            <person name="Kogle M.E."/>
            <person name="Wiebenga A."/>
            <person name="Kun R.S."/>
            <person name="Lubbers R.J."/>
            <person name="Makela M.R."/>
            <person name="Barry K."/>
            <person name="Chovatia M."/>
            <person name="Clum A."/>
            <person name="Daum C."/>
            <person name="Haridas S."/>
            <person name="He G."/>
            <person name="LaButti K."/>
            <person name="Lipzen A."/>
            <person name="Mondo S."/>
            <person name="Riley R."/>
            <person name="Salamov A."/>
            <person name="Simmons B.A."/>
            <person name="Magnuson J.K."/>
            <person name="Henrissat B."/>
            <person name="Mortensen U.H."/>
            <person name="Larsen T.O."/>
            <person name="Devries R.P."/>
            <person name="Grigoriev I.V."/>
            <person name="Machida M."/>
            <person name="Baker S.E."/>
            <person name="Andersen M.R."/>
        </authorList>
    </citation>
    <scope>NUCLEOTIDE SEQUENCE [LARGE SCALE GENOMIC DNA]</scope>
    <source>
        <strain evidence="7 8">IBT 18842</strain>
    </source>
</reference>
<dbReference type="Pfam" id="PF00172">
    <property type="entry name" value="Zn_clus"/>
    <property type="match status" value="1"/>
</dbReference>
<dbReference type="SMART" id="SM00066">
    <property type="entry name" value="GAL4"/>
    <property type="match status" value="1"/>
</dbReference>
<keyword evidence="3" id="KW-0804">Transcription</keyword>
<keyword evidence="2" id="KW-0238">DNA-binding</keyword>
<evidence type="ECO:0000256" key="3">
    <source>
        <dbReference type="ARBA" id="ARBA00023163"/>
    </source>
</evidence>
<evidence type="ECO:0000313" key="7">
    <source>
        <dbReference type="EMBL" id="KAE8149268.1"/>
    </source>
</evidence>
<feature type="domain" description="Zn(2)-C6 fungal-type" evidence="6">
    <location>
        <begin position="10"/>
        <end position="38"/>
    </location>
</feature>
<evidence type="ECO:0000259" key="6">
    <source>
        <dbReference type="PROSITE" id="PS50048"/>
    </source>
</evidence>
<proteinExistence type="predicted"/>
<dbReference type="PROSITE" id="PS50048">
    <property type="entry name" value="ZN2_CY6_FUNGAL_2"/>
    <property type="match status" value="1"/>
</dbReference>
<dbReference type="Pfam" id="PF11951">
    <property type="entry name" value="Fungal_trans_2"/>
    <property type="match status" value="1"/>
</dbReference>
<dbReference type="InterPro" id="IPR001138">
    <property type="entry name" value="Zn2Cys6_DnaBD"/>
</dbReference>
<dbReference type="CDD" id="cd00067">
    <property type="entry name" value="GAL4"/>
    <property type="match status" value="1"/>
</dbReference>
<name>A0A5N6TSC6_ASPAV</name>
<protein>
    <submittedName>
        <fullName evidence="7">Fungal-specific transcription factor domain-containing protein</fullName>
    </submittedName>
</protein>
<dbReference type="InterPro" id="IPR021858">
    <property type="entry name" value="Fun_TF"/>
</dbReference>
<dbReference type="GO" id="GO:0008270">
    <property type="term" value="F:zinc ion binding"/>
    <property type="evidence" value="ECO:0007669"/>
    <property type="project" value="InterPro"/>
</dbReference>
<dbReference type="GO" id="GO:0003677">
    <property type="term" value="F:DNA binding"/>
    <property type="evidence" value="ECO:0007669"/>
    <property type="project" value="UniProtKB-KW"/>
</dbReference>
<feature type="compositionally biased region" description="Polar residues" evidence="5">
    <location>
        <begin position="528"/>
        <end position="539"/>
    </location>
</feature>
<evidence type="ECO:0000256" key="2">
    <source>
        <dbReference type="ARBA" id="ARBA00023125"/>
    </source>
</evidence>
<keyword evidence="4" id="KW-0539">Nucleus</keyword>
<dbReference type="AlphaFoldDB" id="A0A5N6TSC6"/>
<evidence type="ECO:0000256" key="4">
    <source>
        <dbReference type="ARBA" id="ARBA00023242"/>
    </source>
</evidence>
<dbReference type="InterPro" id="IPR050675">
    <property type="entry name" value="OAF3"/>
</dbReference>
<evidence type="ECO:0000256" key="5">
    <source>
        <dbReference type="SAM" id="MobiDB-lite"/>
    </source>
</evidence>
<dbReference type="SUPFAM" id="SSF57701">
    <property type="entry name" value="Zn2/Cys6 DNA-binding domain"/>
    <property type="match status" value="1"/>
</dbReference>
<dbReference type="Proteomes" id="UP000325780">
    <property type="component" value="Unassembled WGS sequence"/>
</dbReference>
<evidence type="ECO:0000313" key="8">
    <source>
        <dbReference type="Proteomes" id="UP000325780"/>
    </source>
</evidence>
<evidence type="ECO:0000256" key="1">
    <source>
        <dbReference type="ARBA" id="ARBA00023015"/>
    </source>
</evidence>
<keyword evidence="1" id="KW-0805">Transcription regulation</keyword>
<accession>A0A5N6TSC6</accession>
<dbReference type="GO" id="GO:0009893">
    <property type="term" value="P:positive regulation of metabolic process"/>
    <property type="evidence" value="ECO:0007669"/>
    <property type="project" value="UniProtKB-ARBA"/>
</dbReference>
<keyword evidence="8" id="KW-1185">Reference proteome</keyword>
<gene>
    <name evidence="7" type="ORF">BDV25DRAFT_140978</name>
</gene>
<dbReference type="OrthoDB" id="3477330at2759"/>
<dbReference type="PANTHER" id="PTHR31069">
    <property type="entry name" value="OLEATE-ACTIVATED TRANSCRIPTION FACTOR 1-RELATED"/>
    <property type="match status" value="1"/>
</dbReference>
<dbReference type="InterPro" id="IPR036864">
    <property type="entry name" value="Zn2-C6_fun-type_DNA-bd_sf"/>
</dbReference>
<sequence length="679" mass="75964">MLSRNRTLTGCGTCRHRHVKCDEASPVCENCQQQGLACLGYERQLVWASHDGDRVFRRPLFSNADQLRMTQLMTESLGKQSASATLAQLENEYESGVRLGGDSFRGPFGVLVLSTDGVADSNQADRDQLEWDVFWSTIPGDTAVFDGPCDLNLPDSFLDIDVDIDIDPLTSDAQSLLRPLTDPHSDELTLTYQSPSSSLAVFPPLEVSSGRPAMPPETADLLRYFKKNVMSLLYPLRNCRYCPWQTVHFPGAMSAFADLSIHHTTSHTRLSLFYSLLAASCLHKYTRDPSAGDLHISAKRFKETAKQHLELALNQEVVGSRQAKYKEILMAVLSMVMLSVFNGENTSAQAFLVDAEYLIRLRGLPKPHKSLKVRSLHHVYTFLRIMAESTCGCALLDICPDRPSASLLSTEPSPNSLRSFRVADDILGAELDMTLLKGNVIGHNDIHLEVMGQWSDTLFPDIYGIPESLMNLLSQVIRLANEQELLHRGGRTVDARTTRELKRRASMLEQYILSWEQSPEPKPMNPTARKNGQNPATSQNRTANHFMIQAMHQALILFYYRRVPNISAVILQDTVRNCLESLKRYDKTRIEDSETAPPDTPDTAILWPGFVAACEALDPELQSGLLDWLTMTGHRTSLGPFSAAAGTAQCVWKTRSETKDYTLSWFDVMKHERCPIIAT</sequence>
<feature type="region of interest" description="Disordered" evidence="5">
    <location>
        <begin position="517"/>
        <end position="539"/>
    </location>
</feature>
<dbReference type="Gene3D" id="4.10.240.10">
    <property type="entry name" value="Zn(2)-C6 fungal-type DNA-binding domain"/>
    <property type="match status" value="1"/>
</dbReference>
<dbReference type="PANTHER" id="PTHR31069:SF32">
    <property type="entry name" value="ARGININE METABOLISM REGULATION PROTEIN II"/>
    <property type="match status" value="1"/>
</dbReference>
<dbReference type="EMBL" id="ML742129">
    <property type="protein sequence ID" value="KAE8149268.1"/>
    <property type="molecule type" value="Genomic_DNA"/>
</dbReference>
<organism evidence="7 8">
    <name type="scientific">Aspergillus avenaceus</name>
    <dbReference type="NCBI Taxonomy" id="36643"/>
    <lineage>
        <taxon>Eukaryota</taxon>
        <taxon>Fungi</taxon>
        <taxon>Dikarya</taxon>
        <taxon>Ascomycota</taxon>
        <taxon>Pezizomycotina</taxon>
        <taxon>Eurotiomycetes</taxon>
        <taxon>Eurotiomycetidae</taxon>
        <taxon>Eurotiales</taxon>
        <taxon>Aspergillaceae</taxon>
        <taxon>Aspergillus</taxon>
        <taxon>Aspergillus subgen. Circumdati</taxon>
    </lineage>
</organism>
<dbReference type="GO" id="GO:0000981">
    <property type="term" value="F:DNA-binding transcription factor activity, RNA polymerase II-specific"/>
    <property type="evidence" value="ECO:0007669"/>
    <property type="project" value="InterPro"/>
</dbReference>